<comment type="caution">
    <text evidence="7">The sequence shown here is derived from an EMBL/GenBank/DDBJ whole genome shotgun (WGS) entry which is preliminary data.</text>
</comment>
<feature type="transmembrane region" description="Helical" evidence="6">
    <location>
        <begin position="12"/>
        <end position="30"/>
    </location>
</feature>
<feature type="transmembrane region" description="Helical" evidence="6">
    <location>
        <begin position="118"/>
        <end position="138"/>
    </location>
</feature>
<keyword evidence="2" id="KW-1003">Cell membrane</keyword>
<keyword evidence="4 6" id="KW-1133">Transmembrane helix</keyword>
<dbReference type="GO" id="GO:0022857">
    <property type="term" value="F:transmembrane transporter activity"/>
    <property type="evidence" value="ECO:0007669"/>
    <property type="project" value="InterPro"/>
</dbReference>
<accession>A0A5N7MG93</accession>
<dbReference type="Pfam" id="PF02653">
    <property type="entry name" value="BPD_transp_2"/>
    <property type="match status" value="1"/>
</dbReference>
<evidence type="ECO:0000256" key="5">
    <source>
        <dbReference type="ARBA" id="ARBA00023136"/>
    </source>
</evidence>
<evidence type="ECO:0000256" key="6">
    <source>
        <dbReference type="SAM" id="Phobius"/>
    </source>
</evidence>
<feature type="transmembrane region" description="Helical" evidence="6">
    <location>
        <begin position="90"/>
        <end position="111"/>
    </location>
</feature>
<feature type="transmembrane region" description="Helical" evidence="6">
    <location>
        <begin position="240"/>
        <end position="258"/>
    </location>
</feature>
<organism evidence="7 8">
    <name type="scientific">Microvirga tunisiensis</name>
    <dbReference type="NCBI Taxonomy" id="2108360"/>
    <lineage>
        <taxon>Bacteria</taxon>
        <taxon>Pseudomonadati</taxon>
        <taxon>Pseudomonadota</taxon>
        <taxon>Alphaproteobacteria</taxon>
        <taxon>Hyphomicrobiales</taxon>
        <taxon>Methylobacteriaceae</taxon>
        <taxon>Microvirga</taxon>
    </lineage>
</organism>
<gene>
    <name evidence="7" type="ORF">FS320_11605</name>
</gene>
<evidence type="ECO:0000256" key="4">
    <source>
        <dbReference type="ARBA" id="ARBA00022989"/>
    </source>
</evidence>
<dbReference type="PANTHER" id="PTHR32196">
    <property type="entry name" value="ABC TRANSPORTER PERMEASE PROTEIN YPHD-RELATED-RELATED"/>
    <property type="match status" value="1"/>
</dbReference>
<proteinExistence type="predicted"/>
<feature type="transmembrane region" description="Helical" evidence="6">
    <location>
        <begin position="296"/>
        <end position="316"/>
    </location>
</feature>
<evidence type="ECO:0000313" key="7">
    <source>
        <dbReference type="EMBL" id="MPR25853.1"/>
    </source>
</evidence>
<feature type="transmembrane region" description="Helical" evidence="6">
    <location>
        <begin position="166"/>
        <end position="190"/>
    </location>
</feature>
<evidence type="ECO:0000256" key="3">
    <source>
        <dbReference type="ARBA" id="ARBA00022692"/>
    </source>
</evidence>
<feature type="transmembrane region" description="Helical" evidence="6">
    <location>
        <begin position="265"/>
        <end position="284"/>
    </location>
</feature>
<dbReference type="InterPro" id="IPR001851">
    <property type="entry name" value="ABC_transp_permease"/>
</dbReference>
<keyword evidence="5 6" id="KW-0472">Membrane</keyword>
<dbReference type="PANTHER" id="PTHR32196:SF72">
    <property type="entry name" value="RIBOSE IMPORT PERMEASE PROTEIN RBSC"/>
    <property type="match status" value="1"/>
</dbReference>
<evidence type="ECO:0000313" key="8">
    <source>
        <dbReference type="Proteomes" id="UP000403266"/>
    </source>
</evidence>
<dbReference type="Proteomes" id="UP000403266">
    <property type="component" value="Unassembled WGS sequence"/>
</dbReference>
<reference evidence="7 8" key="1">
    <citation type="journal article" date="2019" name="Syst. Appl. Microbiol.">
        <title>Microvirga tunisiensis sp. nov., a root nodule symbiotic bacterium isolated from Lupinus micranthus and L. luteus grown in Northern Tunisia.</title>
        <authorList>
            <person name="Msaddak A."/>
            <person name="Rejili M."/>
            <person name="Duran D."/>
            <person name="Mars M."/>
            <person name="Palacios J.M."/>
            <person name="Ruiz-Argueso T."/>
            <person name="Rey L."/>
            <person name="Imperial J."/>
        </authorList>
    </citation>
    <scope>NUCLEOTIDE SEQUENCE [LARGE SCALE GENOMIC DNA]</scope>
    <source>
        <strain evidence="7 8">Lmie10</strain>
    </source>
</reference>
<feature type="transmembrane region" description="Helical" evidence="6">
    <location>
        <begin position="51"/>
        <end position="84"/>
    </location>
</feature>
<dbReference type="EMBL" id="VOSK01000033">
    <property type="protein sequence ID" value="MPR25853.1"/>
    <property type="molecule type" value="Genomic_DNA"/>
</dbReference>
<keyword evidence="3 6" id="KW-0812">Transmembrane</keyword>
<dbReference type="CDD" id="cd06579">
    <property type="entry name" value="TM_PBP1_transp_AraH_like"/>
    <property type="match status" value="1"/>
</dbReference>
<sequence length="325" mass="33231">MNPTTLKLFHGIGRYGVLLALLALILVGWLRYENFLGAFNVLSVLRYNSMFALVALGMCFVIITGGIDLSVGSTAALGSVVAALLSPYGVLPGLLGGLAAGLAVGACNALIITRLNILPFITTLATMLAASGCALLLAENQSVSVSYESGFTELGQGDFLGFPVPAWIALVAYLVGSLVLNLTSFGRTVLAIGGNEDAARLMGLPATRVKALVYLASGGLAGLAGVILAAQFGAGQPIEGVGWELFAIAAVVVGGTLLTGGVGSVGSTLAGVLLLGLIFNILNFENGLGWISLSAYWQSVIRGAFLLLVVAIQARLSMRAEEAAS</sequence>
<dbReference type="RefSeq" id="WP_152711615.1">
    <property type="nucleotide sequence ID" value="NZ_VOSJ01000030.1"/>
</dbReference>
<evidence type="ECO:0000256" key="2">
    <source>
        <dbReference type="ARBA" id="ARBA00022475"/>
    </source>
</evidence>
<keyword evidence="8" id="KW-1185">Reference proteome</keyword>
<name>A0A5N7MG93_9HYPH</name>
<dbReference type="GO" id="GO:0005886">
    <property type="term" value="C:plasma membrane"/>
    <property type="evidence" value="ECO:0007669"/>
    <property type="project" value="UniProtKB-SubCell"/>
</dbReference>
<comment type="subcellular location">
    <subcellularLocation>
        <location evidence="1">Cell membrane</location>
        <topology evidence="1">Multi-pass membrane protein</topology>
    </subcellularLocation>
</comment>
<protein>
    <submittedName>
        <fullName evidence="7">ABC transporter permease</fullName>
    </submittedName>
</protein>
<feature type="transmembrane region" description="Helical" evidence="6">
    <location>
        <begin position="211"/>
        <end position="234"/>
    </location>
</feature>
<dbReference type="AlphaFoldDB" id="A0A5N7MG93"/>
<evidence type="ECO:0000256" key="1">
    <source>
        <dbReference type="ARBA" id="ARBA00004651"/>
    </source>
</evidence>
<dbReference type="OrthoDB" id="7284468at2"/>